<feature type="domain" description="HTH araC/xylS-type" evidence="3">
    <location>
        <begin position="263"/>
        <end position="363"/>
    </location>
</feature>
<evidence type="ECO:0000256" key="2">
    <source>
        <dbReference type="SAM" id="Phobius"/>
    </source>
</evidence>
<evidence type="ECO:0000259" key="3">
    <source>
        <dbReference type="PROSITE" id="PS01124"/>
    </source>
</evidence>
<feature type="transmembrane region" description="Helical" evidence="2">
    <location>
        <begin position="213"/>
        <end position="233"/>
    </location>
</feature>
<feature type="transmembrane region" description="Helical" evidence="2">
    <location>
        <begin position="96"/>
        <end position="118"/>
    </location>
</feature>
<dbReference type="InterPro" id="IPR018060">
    <property type="entry name" value="HTH_AraC"/>
</dbReference>
<dbReference type="PANTHER" id="PTHR43280:SF2">
    <property type="entry name" value="HTH-TYPE TRANSCRIPTIONAL REGULATOR EXSA"/>
    <property type="match status" value="1"/>
</dbReference>
<dbReference type="Gene3D" id="1.10.10.60">
    <property type="entry name" value="Homeodomain-like"/>
    <property type="match status" value="1"/>
</dbReference>
<dbReference type="PROSITE" id="PS01124">
    <property type="entry name" value="HTH_ARAC_FAMILY_2"/>
    <property type="match status" value="1"/>
</dbReference>
<gene>
    <name evidence="4" type="ORF">GCM10009092_03750</name>
</gene>
<accession>A0ABP3GD27</accession>
<feature type="transmembrane region" description="Helical" evidence="2">
    <location>
        <begin position="6"/>
        <end position="24"/>
    </location>
</feature>
<feature type="transmembrane region" description="Helical" evidence="2">
    <location>
        <begin position="61"/>
        <end position="84"/>
    </location>
</feature>
<feature type="transmembrane region" description="Helical" evidence="2">
    <location>
        <begin position="185"/>
        <end position="207"/>
    </location>
</feature>
<protein>
    <recommendedName>
        <fullName evidence="3">HTH araC/xylS-type domain-containing protein</fullName>
    </recommendedName>
</protein>
<dbReference type="Proteomes" id="UP001501757">
    <property type="component" value="Unassembled WGS sequence"/>
</dbReference>
<reference evidence="5" key="1">
    <citation type="journal article" date="2019" name="Int. J. Syst. Evol. Microbiol.">
        <title>The Global Catalogue of Microorganisms (GCM) 10K type strain sequencing project: providing services to taxonomists for standard genome sequencing and annotation.</title>
        <authorList>
            <consortium name="The Broad Institute Genomics Platform"/>
            <consortium name="The Broad Institute Genome Sequencing Center for Infectious Disease"/>
            <person name="Wu L."/>
            <person name="Ma J."/>
        </authorList>
    </citation>
    <scope>NUCLEOTIDE SEQUENCE [LARGE SCALE GENOMIC DNA]</scope>
    <source>
        <strain evidence="5">JCM 13378</strain>
    </source>
</reference>
<keyword evidence="1" id="KW-0238">DNA-binding</keyword>
<evidence type="ECO:0000256" key="1">
    <source>
        <dbReference type="ARBA" id="ARBA00023125"/>
    </source>
</evidence>
<sequence>MLNQNQILLLALLLLWLLPVILIWVRYQRLPHAQELLLAVLFTPSLLVDQYISAFDSQSRWTFLVGLFNGVPVMIAALLVLAVAKLVLEKGKYRQWPIWSGVALMGILQIPFMLAPLAYKAQLLSQPIVGQLSVYWPLYAYLALCHFLVLFLALNVEQKISDYQSHLSDQVVDTHFYRFSVAVKLFGGLITLAFVSLVVTMLVAFNLLPFDSWRGFVSVGYYLLFLVLTLVLMEQRRYSPSPLDYKALENHRYSDAFLQDVLNRAEKAMIEHKAYKIIGLRLKEFADMAGVNPGALAIASRKLLNRNFRAFVYHYRLEYAKNVLMRSDAKVSAVAKRLGFDSEKFLSGVFVKYIEQMGKDGRG</sequence>
<dbReference type="Pfam" id="PF12833">
    <property type="entry name" value="HTH_18"/>
    <property type="match status" value="1"/>
</dbReference>
<keyword evidence="5" id="KW-1185">Reference proteome</keyword>
<organism evidence="4 5">
    <name type="scientific">Bowmanella denitrificans</name>
    <dbReference type="NCBI Taxonomy" id="366582"/>
    <lineage>
        <taxon>Bacteria</taxon>
        <taxon>Pseudomonadati</taxon>
        <taxon>Pseudomonadota</taxon>
        <taxon>Gammaproteobacteria</taxon>
        <taxon>Alteromonadales</taxon>
        <taxon>Alteromonadaceae</taxon>
        <taxon>Bowmanella</taxon>
    </lineage>
</organism>
<dbReference type="EMBL" id="BAAAEI010000002">
    <property type="protein sequence ID" value="GAA0342417.1"/>
    <property type="molecule type" value="Genomic_DNA"/>
</dbReference>
<comment type="caution">
    <text evidence="4">The sequence shown here is derived from an EMBL/GenBank/DDBJ whole genome shotgun (WGS) entry which is preliminary data.</text>
</comment>
<evidence type="ECO:0000313" key="4">
    <source>
        <dbReference type="EMBL" id="GAA0342417.1"/>
    </source>
</evidence>
<name>A0ABP3GD27_9ALTE</name>
<proteinExistence type="predicted"/>
<dbReference type="PANTHER" id="PTHR43280">
    <property type="entry name" value="ARAC-FAMILY TRANSCRIPTIONAL REGULATOR"/>
    <property type="match status" value="1"/>
</dbReference>
<dbReference type="SMART" id="SM00342">
    <property type="entry name" value="HTH_ARAC"/>
    <property type="match status" value="1"/>
</dbReference>
<dbReference type="RefSeq" id="WP_343841074.1">
    <property type="nucleotide sequence ID" value="NZ_BAAAEI010000002.1"/>
</dbReference>
<keyword evidence="2" id="KW-1133">Transmembrane helix</keyword>
<keyword evidence="2" id="KW-0812">Transmembrane</keyword>
<keyword evidence="2" id="KW-0472">Membrane</keyword>
<feature type="transmembrane region" description="Helical" evidence="2">
    <location>
        <begin position="138"/>
        <end position="156"/>
    </location>
</feature>
<evidence type="ECO:0000313" key="5">
    <source>
        <dbReference type="Proteomes" id="UP001501757"/>
    </source>
</evidence>